<proteinExistence type="predicted"/>
<keyword evidence="3" id="KW-1185">Reference proteome</keyword>
<feature type="transmembrane region" description="Helical" evidence="1">
    <location>
        <begin position="369"/>
        <end position="388"/>
    </location>
</feature>
<keyword evidence="1" id="KW-0472">Membrane</keyword>
<organism evidence="2 3">
    <name type="scientific">Microbulbifer celer</name>
    <dbReference type="NCBI Taxonomy" id="435905"/>
    <lineage>
        <taxon>Bacteria</taxon>
        <taxon>Pseudomonadati</taxon>
        <taxon>Pseudomonadota</taxon>
        <taxon>Gammaproteobacteria</taxon>
        <taxon>Cellvibrionales</taxon>
        <taxon>Microbulbiferaceae</taxon>
        <taxon>Microbulbifer</taxon>
    </lineage>
</organism>
<protein>
    <submittedName>
        <fullName evidence="2">DUF4153 domain-containing protein</fullName>
    </submittedName>
</protein>
<accession>A0ABW3U7H9</accession>
<name>A0ABW3U7H9_9GAMM</name>
<dbReference type="Proteomes" id="UP001597264">
    <property type="component" value="Unassembled WGS sequence"/>
</dbReference>
<feature type="transmembrane region" description="Helical" evidence="1">
    <location>
        <begin position="156"/>
        <end position="176"/>
    </location>
</feature>
<evidence type="ECO:0000313" key="3">
    <source>
        <dbReference type="Proteomes" id="UP001597264"/>
    </source>
</evidence>
<evidence type="ECO:0000313" key="2">
    <source>
        <dbReference type="EMBL" id="MFD1216822.1"/>
    </source>
</evidence>
<dbReference type="Pfam" id="PF13687">
    <property type="entry name" value="DUF4153"/>
    <property type="match status" value="1"/>
</dbReference>
<feature type="transmembrane region" description="Helical" evidence="1">
    <location>
        <begin position="263"/>
        <end position="282"/>
    </location>
</feature>
<feature type="transmembrane region" description="Helical" evidence="1">
    <location>
        <begin position="79"/>
        <end position="96"/>
    </location>
</feature>
<feature type="transmembrane region" description="Helical" evidence="1">
    <location>
        <begin position="116"/>
        <end position="135"/>
    </location>
</feature>
<sequence>MQGSDTDSVSTAEPSPLSSGNRKAILATALIQGLALYLLKALPAAESWSPVWLYLSYTLVIAIPPLVILTIAPRLARHAWWVVTAFAALLALVAGYRGYQCTPSDTFNCGWPHELAVTAGIATFIVAFLLRASAVGRERLTRPDYPSLFHYSWDNALTAGLTLVFTAIFWMILYLWQALFKLVGIDFFHQLFGEDWFFYPVTWLVAGSGAILFRSQQSFVLTLKRLLRTMLVALLPLLAVLTIVFLATLPFTGLQPIWDTGRGSVLLLWLVALLFFFTNGVIQDEFPFQRYPLWINRVLLLALIVTPFYAAFALYGLFLRVQQYGWTPERLWGMVVALTLALLALTYSISILRRGGQWAEWLRRINTGLAFWILAICLITQSPLLNFWKISADNQASRLLEGKIELAEFDFYFLRHKLGRPGLDTLRSLEQETIIRQNPEIARYIQSLMDPGLNAFDHRQNPLREDSEAKQLRNIEVLPAGASLPENFNVRHIGRTCLRDNDCVWLRRDLDGDGEDEVLLFSLYRNRQLTTTVFYREGGRWQRLSSSGRSFDQTFEVLKRKLSDESLELRPPRWQSLYIGDELLFDPTQ</sequence>
<gene>
    <name evidence="2" type="ORF">ACFQ2X_09440</name>
</gene>
<keyword evidence="1" id="KW-1133">Transmembrane helix</keyword>
<dbReference type="RefSeq" id="WP_230436971.1">
    <property type="nucleotide sequence ID" value="NZ_CP087715.1"/>
</dbReference>
<feature type="transmembrane region" description="Helical" evidence="1">
    <location>
        <begin position="294"/>
        <end position="319"/>
    </location>
</feature>
<feature type="transmembrane region" description="Helical" evidence="1">
    <location>
        <begin position="331"/>
        <end position="349"/>
    </location>
</feature>
<feature type="transmembrane region" description="Helical" evidence="1">
    <location>
        <begin position="51"/>
        <end position="72"/>
    </location>
</feature>
<evidence type="ECO:0000256" key="1">
    <source>
        <dbReference type="SAM" id="Phobius"/>
    </source>
</evidence>
<keyword evidence="1" id="KW-0812">Transmembrane</keyword>
<reference evidence="3" key="1">
    <citation type="journal article" date="2019" name="Int. J. Syst. Evol. Microbiol.">
        <title>The Global Catalogue of Microorganisms (GCM) 10K type strain sequencing project: providing services to taxonomists for standard genome sequencing and annotation.</title>
        <authorList>
            <consortium name="The Broad Institute Genomics Platform"/>
            <consortium name="The Broad Institute Genome Sequencing Center for Infectious Disease"/>
            <person name="Wu L."/>
            <person name="Ma J."/>
        </authorList>
    </citation>
    <scope>NUCLEOTIDE SEQUENCE [LARGE SCALE GENOMIC DNA]</scope>
    <source>
        <strain evidence="3">CCUG 54356</strain>
    </source>
</reference>
<feature type="transmembrane region" description="Helical" evidence="1">
    <location>
        <begin position="196"/>
        <end position="214"/>
    </location>
</feature>
<feature type="transmembrane region" description="Helical" evidence="1">
    <location>
        <begin position="226"/>
        <end position="251"/>
    </location>
</feature>
<dbReference type="InterPro" id="IPR025291">
    <property type="entry name" value="DUF4153"/>
</dbReference>
<comment type="caution">
    <text evidence="2">The sequence shown here is derived from an EMBL/GenBank/DDBJ whole genome shotgun (WGS) entry which is preliminary data.</text>
</comment>
<dbReference type="EMBL" id="JBHTLR010000008">
    <property type="protein sequence ID" value="MFD1216822.1"/>
    <property type="molecule type" value="Genomic_DNA"/>
</dbReference>